<dbReference type="SUPFAM" id="SSF56059">
    <property type="entry name" value="Glutathione synthetase ATP-binding domain-like"/>
    <property type="match status" value="1"/>
</dbReference>
<evidence type="ECO:0000259" key="2">
    <source>
        <dbReference type="PROSITE" id="PS50975"/>
    </source>
</evidence>
<keyword evidence="1" id="KW-0067">ATP-binding</keyword>
<dbReference type="EMBL" id="CP000482">
    <property type="protein sequence ID" value="ABK99776.1"/>
    <property type="molecule type" value="Genomic_DNA"/>
</dbReference>
<dbReference type="InterPro" id="IPR013815">
    <property type="entry name" value="ATP_grasp_subdomain_1"/>
</dbReference>
<protein>
    <submittedName>
        <fullName evidence="3">ATP-grasp enzyme-like protein</fullName>
    </submittedName>
</protein>
<evidence type="ECO:0000313" key="4">
    <source>
        <dbReference type="Proteomes" id="UP000006732"/>
    </source>
</evidence>
<organism evidence="3 4">
    <name type="scientific">Pelobacter propionicus (strain DSM 2379 / NBRC 103807 / OttBd1)</name>
    <dbReference type="NCBI Taxonomy" id="338966"/>
    <lineage>
        <taxon>Bacteria</taxon>
        <taxon>Pseudomonadati</taxon>
        <taxon>Thermodesulfobacteriota</taxon>
        <taxon>Desulfuromonadia</taxon>
        <taxon>Desulfuromonadales</taxon>
        <taxon>Desulfuromonadaceae</taxon>
        <taxon>Pelobacter</taxon>
    </lineage>
</organism>
<dbReference type="HOGENOM" id="CLU_034084_1_0_7"/>
<keyword evidence="4" id="KW-1185">Reference proteome</keyword>
<name>A1AR06_PELPD</name>
<feature type="domain" description="ATP-grasp" evidence="2">
    <location>
        <begin position="128"/>
        <end position="323"/>
    </location>
</feature>
<sequence length="411" mass="47011">MMTPSASNKQKQPFALVIGLDHVNGIQTARILADRGVAVIGVAKDPEHYCCRTRVCSRIVFTDTTSDALIDSLETLGPELGEKGVLFPCLDPQVLLVSRNRQRLEPWYHIILPDPDVVEMLMDKTSFYRYAQLNGFPIPRTLFIASSDDAEKAARELTFPCMIKPPLSGTPQWEQKSKLKAYLVSTPEEFLEVYRRYAALSDILIAQEWVVGPVSSLYSCNCYFDAASRPVVTFIARKLRQWPPQTGESCLGEECRNDQVLGETIRLFSAVNYRGLGYVEMKRDERTGRHYIIEPNVGRPTGRSPIAEAGGVELVYTMYCDAIGRPLPVQREQHYGNVKWIYLRRDLQSALYHWRRGELTFSDWLRSLRGRKVDALFAWNDPGPFIGDLTRSVRLYLNRDERRKRDYSTPF</sequence>
<dbReference type="eggNOG" id="COG3919">
    <property type="taxonomic scope" value="Bacteria"/>
</dbReference>
<dbReference type="AlphaFoldDB" id="A1AR06"/>
<dbReference type="GO" id="GO:0046872">
    <property type="term" value="F:metal ion binding"/>
    <property type="evidence" value="ECO:0007669"/>
    <property type="project" value="InterPro"/>
</dbReference>
<keyword evidence="1" id="KW-0547">Nucleotide-binding</keyword>
<evidence type="ECO:0000313" key="3">
    <source>
        <dbReference type="EMBL" id="ABK99776.1"/>
    </source>
</evidence>
<proteinExistence type="predicted"/>
<dbReference type="Proteomes" id="UP000006732">
    <property type="component" value="Chromosome"/>
</dbReference>
<gene>
    <name evidence="3" type="ordered locus">Ppro_2168</name>
</gene>
<evidence type="ECO:0000256" key="1">
    <source>
        <dbReference type="PROSITE-ProRule" id="PRU00409"/>
    </source>
</evidence>
<dbReference type="RefSeq" id="WP_011736037.1">
    <property type="nucleotide sequence ID" value="NC_008609.1"/>
</dbReference>
<dbReference type="Gene3D" id="3.30.1490.20">
    <property type="entry name" value="ATP-grasp fold, A domain"/>
    <property type="match status" value="1"/>
</dbReference>
<dbReference type="GO" id="GO:0005524">
    <property type="term" value="F:ATP binding"/>
    <property type="evidence" value="ECO:0007669"/>
    <property type="project" value="UniProtKB-UniRule"/>
</dbReference>
<accession>A1AR06</accession>
<dbReference type="Gene3D" id="3.30.470.20">
    <property type="entry name" value="ATP-grasp fold, B domain"/>
    <property type="match status" value="1"/>
</dbReference>
<dbReference type="KEGG" id="ppd:Ppro_2168"/>
<dbReference type="InterPro" id="IPR011761">
    <property type="entry name" value="ATP-grasp"/>
</dbReference>
<dbReference type="STRING" id="338966.Ppro_2168"/>
<dbReference type="PROSITE" id="PS50975">
    <property type="entry name" value="ATP_GRASP"/>
    <property type="match status" value="1"/>
</dbReference>
<reference evidence="3 4" key="1">
    <citation type="submission" date="2006-10" db="EMBL/GenBank/DDBJ databases">
        <title>Complete sequence of chromosome of Pelobacter propionicus DSM 2379.</title>
        <authorList>
            <consortium name="US DOE Joint Genome Institute"/>
            <person name="Copeland A."/>
            <person name="Lucas S."/>
            <person name="Lapidus A."/>
            <person name="Barry K."/>
            <person name="Detter J.C."/>
            <person name="Glavina del Rio T."/>
            <person name="Hammon N."/>
            <person name="Israni S."/>
            <person name="Dalin E."/>
            <person name="Tice H."/>
            <person name="Pitluck S."/>
            <person name="Saunders E."/>
            <person name="Brettin T."/>
            <person name="Bruce D."/>
            <person name="Han C."/>
            <person name="Tapia R."/>
            <person name="Schmutz J."/>
            <person name="Larimer F."/>
            <person name="Land M."/>
            <person name="Hauser L."/>
            <person name="Kyrpides N."/>
            <person name="Kim E."/>
            <person name="Lovley D."/>
            <person name="Richardson P."/>
        </authorList>
    </citation>
    <scope>NUCLEOTIDE SEQUENCE [LARGE SCALE GENOMIC DNA]</scope>
    <source>
        <strain evidence="4">DSM 2379 / NBRC 103807 / OttBd1</strain>
    </source>
</reference>